<dbReference type="Gene3D" id="3.30.40.10">
    <property type="entry name" value="Zinc/RING finger domain, C3HC4 (zinc finger)"/>
    <property type="match status" value="1"/>
</dbReference>
<evidence type="ECO:0000313" key="7">
    <source>
        <dbReference type="Proteomes" id="UP001162640"/>
    </source>
</evidence>
<dbReference type="SMART" id="SM00744">
    <property type="entry name" value="RINGv"/>
    <property type="match status" value="1"/>
</dbReference>
<dbReference type="Proteomes" id="UP001162640">
    <property type="component" value="Unassembled WGS sequence"/>
</dbReference>
<dbReference type="PROSITE" id="PS51292">
    <property type="entry name" value="ZF_RING_CH"/>
    <property type="match status" value="1"/>
</dbReference>
<gene>
    <name evidence="6" type="ORF">TL16_g13053</name>
</gene>
<evidence type="ECO:0000256" key="1">
    <source>
        <dbReference type="ARBA" id="ARBA00022723"/>
    </source>
</evidence>
<reference evidence="7" key="1">
    <citation type="journal article" date="2023" name="Commun. Biol.">
        <title>Genome analysis of Parmales, the sister group of diatoms, reveals the evolutionary specialization of diatoms from phago-mixotrophs to photoautotrophs.</title>
        <authorList>
            <person name="Ban H."/>
            <person name="Sato S."/>
            <person name="Yoshikawa S."/>
            <person name="Yamada K."/>
            <person name="Nakamura Y."/>
            <person name="Ichinomiya M."/>
            <person name="Sato N."/>
            <person name="Blanc-Mathieu R."/>
            <person name="Endo H."/>
            <person name="Kuwata A."/>
            <person name="Ogata H."/>
        </authorList>
    </citation>
    <scope>NUCLEOTIDE SEQUENCE [LARGE SCALE GENOMIC DNA]</scope>
</reference>
<dbReference type="PANTHER" id="PTHR46210">
    <property type="entry name" value="FHA DOMAIN-CONTAINING PROTEIN"/>
    <property type="match status" value="1"/>
</dbReference>
<dbReference type="InterPro" id="IPR011016">
    <property type="entry name" value="Znf_RING-CH"/>
</dbReference>
<evidence type="ECO:0000256" key="3">
    <source>
        <dbReference type="ARBA" id="ARBA00022833"/>
    </source>
</evidence>
<keyword evidence="3" id="KW-0862">Zinc</keyword>
<sequence length="356" mass="38767">MGSGALSSPMLNITTQAEAVQSYASLISSPPSSLPLPPRGLTISLKIYLRHPTHNIPDKFFGDFLVNSKKGCVVRGNKYRSIEGFCLRDVDSIYAPTTSNPALLNPSNLPPLPLNPPPHLPKYPPPPTFTLPETRALAFSLLESDSGVYLVPSGRFHLYYSGITHLVGDTYNSSRVHRIEVGDVLKFGSASLIVKEIDRGEGKEKIDPELCEMVFRAFDKSSSTSSSNATPPTPTASSTSPPLPENGGGEIDADAMCYVCTDNSDTDGDPLVSPCNCKGGTKSIHISCLRQWVIKDKDEGICKVTSPGGENCYDCSVCKSPYRYEVFRKGKKVEIFDRSVKVRNKINAELHVNVMH</sequence>
<keyword evidence="1" id="KW-0479">Metal-binding</keyword>
<dbReference type="PANTHER" id="PTHR46210:SF1">
    <property type="entry name" value="FHA DOMAIN-CONTAINING PROTEIN"/>
    <property type="match status" value="1"/>
</dbReference>
<feature type="domain" description="RING-CH-type" evidence="5">
    <location>
        <begin position="249"/>
        <end position="325"/>
    </location>
</feature>
<dbReference type="InterPro" id="IPR013083">
    <property type="entry name" value="Znf_RING/FYVE/PHD"/>
</dbReference>
<dbReference type="GO" id="GO:0008270">
    <property type="term" value="F:zinc ion binding"/>
    <property type="evidence" value="ECO:0007669"/>
    <property type="project" value="UniProtKB-KW"/>
</dbReference>
<dbReference type="Pfam" id="PF12906">
    <property type="entry name" value="RINGv"/>
    <property type="match status" value="1"/>
</dbReference>
<accession>A0A9W7BR78</accession>
<protein>
    <recommendedName>
        <fullName evidence="5">RING-CH-type domain-containing protein</fullName>
    </recommendedName>
</protein>
<keyword evidence="2" id="KW-0863">Zinc-finger</keyword>
<proteinExistence type="predicted"/>
<feature type="region of interest" description="Disordered" evidence="4">
    <location>
        <begin position="221"/>
        <end position="246"/>
    </location>
</feature>
<organism evidence="6 7">
    <name type="scientific">Triparma laevis f. inornata</name>
    <dbReference type="NCBI Taxonomy" id="1714386"/>
    <lineage>
        <taxon>Eukaryota</taxon>
        <taxon>Sar</taxon>
        <taxon>Stramenopiles</taxon>
        <taxon>Ochrophyta</taxon>
        <taxon>Bolidophyceae</taxon>
        <taxon>Parmales</taxon>
        <taxon>Triparmaceae</taxon>
        <taxon>Triparma</taxon>
    </lineage>
</organism>
<name>A0A9W7BR78_9STRA</name>
<evidence type="ECO:0000256" key="2">
    <source>
        <dbReference type="ARBA" id="ARBA00022771"/>
    </source>
</evidence>
<dbReference type="SUPFAM" id="SSF57850">
    <property type="entry name" value="RING/U-box"/>
    <property type="match status" value="1"/>
</dbReference>
<evidence type="ECO:0000256" key="4">
    <source>
        <dbReference type="SAM" id="MobiDB-lite"/>
    </source>
</evidence>
<feature type="compositionally biased region" description="Low complexity" evidence="4">
    <location>
        <begin position="221"/>
        <end position="240"/>
    </location>
</feature>
<evidence type="ECO:0000313" key="6">
    <source>
        <dbReference type="EMBL" id="GMH95001.1"/>
    </source>
</evidence>
<dbReference type="AlphaFoldDB" id="A0A9W7BR78"/>
<comment type="caution">
    <text evidence="6">The sequence shown here is derived from an EMBL/GenBank/DDBJ whole genome shotgun (WGS) entry which is preliminary data.</text>
</comment>
<dbReference type="EMBL" id="BLQM01000583">
    <property type="protein sequence ID" value="GMH95001.1"/>
    <property type="molecule type" value="Genomic_DNA"/>
</dbReference>
<dbReference type="CDD" id="cd16495">
    <property type="entry name" value="RING_CH-C4HC3_MARCH"/>
    <property type="match status" value="1"/>
</dbReference>
<evidence type="ECO:0000259" key="5">
    <source>
        <dbReference type="PROSITE" id="PS51292"/>
    </source>
</evidence>